<reference evidence="2 3" key="1">
    <citation type="journal article" date="2016" name="Antonie Van Leeuwenhoek">
        <title>Bacillus depressus sp. nov., isolated from soil of a sunflower field.</title>
        <authorList>
            <person name="Wei X."/>
            <person name="Xin D."/>
            <person name="Xin Y."/>
            <person name="Zhang H."/>
            <person name="Wang T."/>
            <person name="Zhang J."/>
        </authorList>
    </citation>
    <scope>NUCLEOTIDE SEQUENCE [LARGE SCALE GENOMIC DNA]</scope>
    <source>
        <strain evidence="2 3">BZ1</strain>
    </source>
</reference>
<accession>A0A6L3V0X4</accession>
<dbReference type="InterPro" id="IPR009394">
    <property type="entry name" value="MmcB-like"/>
</dbReference>
<feature type="coiled-coil region" evidence="1">
    <location>
        <begin position="281"/>
        <end position="315"/>
    </location>
</feature>
<dbReference type="OrthoDB" id="2828561at2"/>
<evidence type="ECO:0000256" key="1">
    <source>
        <dbReference type="SAM" id="Coils"/>
    </source>
</evidence>
<protein>
    <submittedName>
        <fullName evidence="2">MmcB family DNA repair protein</fullName>
    </submittedName>
</protein>
<gene>
    <name evidence="2" type="ORF">F7731_22060</name>
</gene>
<sequence length="472" mass="55107">MKVYNLPKRCTVHLGGYMKATITGSDVLSKRILADLNSGLRVSEVPNLYPVSLDQAKRLSRFKRMLHLANEHLEEEHCNRFMLMGLKSLPLAQFFKKADWAGIIEILSVVTEETTRDELQILINGLAEKRKRIAEFKENADLILLDLENTDQLLREKEMEFLQLKKAMEEKINLFKKYTEPVYSFLIEYLGLYEGKLVLAKRVNANWQRDLKKKRIIVYDEEAYVYFLIDFNAFVDELKSSHQRGLEYRWNPDKDIQRMKQLTPWVDVPEDGKYKLPSALNEPMNEAIKRVKNELKEIREKRLTIEKELRAMKKKTVHSYREMAEVSDFLSTINLKRHKDLQDKALKWLHQRGFIAVAEFTLPNGKKADIFAYNESQIVIFDVKASKGDLVTDKQWTDYLPYCHDFYLLTPPDLEAVASETINDKDCGQFVDTDGGLKMIKPDNRQVDTVDQQKELVFAAGQLLSRKFIYGY</sequence>
<feature type="coiled-coil region" evidence="1">
    <location>
        <begin position="119"/>
        <end position="167"/>
    </location>
</feature>
<proteinExistence type="predicted"/>
<keyword evidence="3" id="KW-1185">Reference proteome</keyword>
<dbReference type="AlphaFoldDB" id="A0A6L3V0X4"/>
<evidence type="ECO:0000313" key="2">
    <source>
        <dbReference type="EMBL" id="KAB2329533.1"/>
    </source>
</evidence>
<keyword evidence="1" id="KW-0175">Coiled coil</keyword>
<dbReference type="Proteomes" id="UP000481030">
    <property type="component" value="Unassembled WGS sequence"/>
</dbReference>
<comment type="caution">
    <text evidence="2">The sequence shown here is derived from an EMBL/GenBank/DDBJ whole genome shotgun (WGS) entry which is preliminary data.</text>
</comment>
<evidence type="ECO:0000313" key="3">
    <source>
        <dbReference type="Proteomes" id="UP000481030"/>
    </source>
</evidence>
<name>A0A6L3V0X4_9BACI</name>
<dbReference type="Pfam" id="PF06319">
    <property type="entry name" value="MmcB-like"/>
    <property type="match status" value="1"/>
</dbReference>
<organism evidence="2 3">
    <name type="scientific">Cytobacillus depressus</name>
    <dbReference type="NCBI Taxonomy" id="1602942"/>
    <lineage>
        <taxon>Bacteria</taxon>
        <taxon>Bacillati</taxon>
        <taxon>Bacillota</taxon>
        <taxon>Bacilli</taxon>
        <taxon>Bacillales</taxon>
        <taxon>Bacillaceae</taxon>
        <taxon>Cytobacillus</taxon>
    </lineage>
</organism>
<dbReference type="EMBL" id="WBOS01000018">
    <property type="protein sequence ID" value="KAB2329533.1"/>
    <property type="molecule type" value="Genomic_DNA"/>
</dbReference>